<dbReference type="CDD" id="cd04179">
    <property type="entry name" value="DPM_DPG-synthase_like"/>
    <property type="match status" value="1"/>
</dbReference>
<comment type="caution">
    <text evidence="2">The sequence shown here is derived from an EMBL/GenBank/DDBJ whole genome shotgun (WGS) entry which is preliminary data.</text>
</comment>
<evidence type="ECO:0000313" key="2">
    <source>
        <dbReference type="EMBL" id="OGY82451.1"/>
    </source>
</evidence>
<dbReference type="InterPro" id="IPR001173">
    <property type="entry name" value="Glyco_trans_2-like"/>
</dbReference>
<evidence type="ECO:0000313" key="3">
    <source>
        <dbReference type="Proteomes" id="UP000179164"/>
    </source>
</evidence>
<accession>A0A1G2AZT2</accession>
<dbReference type="Pfam" id="PF00535">
    <property type="entry name" value="Glycos_transf_2"/>
    <property type="match status" value="1"/>
</dbReference>
<name>A0A1G2AZT2_9BACT</name>
<dbReference type="PANTHER" id="PTHR48090">
    <property type="entry name" value="UNDECAPRENYL-PHOSPHATE 4-DEOXY-4-FORMAMIDO-L-ARABINOSE TRANSFERASE-RELATED"/>
    <property type="match status" value="1"/>
</dbReference>
<organism evidence="2 3">
    <name type="scientific">Candidatus Kerfeldbacteria bacterium RIFCSPLOWO2_01_FULL_48_11</name>
    <dbReference type="NCBI Taxonomy" id="1798543"/>
    <lineage>
        <taxon>Bacteria</taxon>
        <taxon>Candidatus Kerfeldiibacteriota</taxon>
    </lineage>
</organism>
<evidence type="ECO:0000259" key="1">
    <source>
        <dbReference type="Pfam" id="PF00535"/>
    </source>
</evidence>
<sequence>MNTSLNDNRRIPRKERIVAVLPAYNAEKTLAQTLHDIPREWVDDIILVDDASTDGTVALSRKLGLTTLVHPVNRGYGGNQKTCYQEALKLGADIIIMIHPDHQYDPTLVPHMLAPLLANECDAVFGSRMLLKGGARKGGMPVWKYVANKALTTIENSILGLGLSEYHSGFRAYSQKVLRTVHFQENSDDFVFDTEIIVQLALHHFRIKEIPIPTRYFKDASTVGFSRSVAYGTHILHVLGQYILHRLRIHTYVKFL</sequence>
<dbReference type="AlphaFoldDB" id="A0A1G2AZT2"/>
<protein>
    <recommendedName>
        <fullName evidence="1">Glycosyltransferase 2-like domain-containing protein</fullName>
    </recommendedName>
</protein>
<dbReference type="InterPro" id="IPR029044">
    <property type="entry name" value="Nucleotide-diphossugar_trans"/>
</dbReference>
<dbReference type="STRING" id="1798543.A2898_05460"/>
<dbReference type="SUPFAM" id="SSF53448">
    <property type="entry name" value="Nucleotide-diphospho-sugar transferases"/>
    <property type="match status" value="1"/>
</dbReference>
<dbReference type="EMBL" id="MHKE01000020">
    <property type="protein sequence ID" value="OGY82451.1"/>
    <property type="molecule type" value="Genomic_DNA"/>
</dbReference>
<proteinExistence type="predicted"/>
<feature type="domain" description="Glycosyltransferase 2-like" evidence="1">
    <location>
        <begin position="20"/>
        <end position="179"/>
    </location>
</feature>
<dbReference type="Proteomes" id="UP000179164">
    <property type="component" value="Unassembled WGS sequence"/>
</dbReference>
<gene>
    <name evidence="2" type="ORF">A2898_05460</name>
</gene>
<reference evidence="2 3" key="1">
    <citation type="journal article" date="2016" name="Nat. Commun.">
        <title>Thousands of microbial genomes shed light on interconnected biogeochemical processes in an aquifer system.</title>
        <authorList>
            <person name="Anantharaman K."/>
            <person name="Brown C.T."/>
            <person name="Hug L.A."/>
            <person name="Sharon I."/>
            <person name="Castelle C.J."/>
            <person name="Probst A.J."/>
            <person name="Thomas B.C."/>
            <person name="Singh A."/>
            <person name="Wilkins M.J."/>
            <person name="Karaoz U."/>
            <person name="Brodie E.L."/>
            <person name="Williams K.H."/>
            <person name="Hubbard S.S."/>
            <person name="Banfield J.F."/>
        </authorList>
    </citation>
    <scope>NUCLEOTIDE SEQUENCE [LARGE SCALE GENOMIC DNA]</scope>
</reference>
<dbReference type="InterPro" id="IPR050256">
    <property type="entry name" value="Glycosyltransferase_2"/>
</dbReference>
<dbReference type="Gene3D" id="3.90.550.10">
    <property type="entry name" value="Spore Coat Polysaccharide Biosynthesis Protein SpsA, Chain A"/>
    <property type="match status" value="1"/>
</dbReference>
<dbReference type="PANTHER" id="PTHR48090:SF7">
    <property type="entry name" value="RFBJ PROTEIN"/>
    <property type="match status" value="1"/>
</dbReference>